<dbReference type="Pfam" id="PF20398">
    <property type="entry name" value="DUF6691"/>
    <property type="match status" value="1"/>
</dbReference>
<organism evidence="2 3">
    <name type="scientific">Nitrosomonas oligotropha</name>
    <dbReference type="NCBI Taxonomy" id="42354"/>
    <lineage>
        <taxon>Bacteria</taxon>
        <taxon>Pseudomonadati</taxon>
        <taxon>Pseudomonadota</taxon>
        <taxon>Betaproteobacteria</taxon>
        <taxon>Nitrosomonadales</taxon>
        <taxon>Nitrosomonadaceae</taxon>
        <taxon>Nitrosomonas</taxon>
    </lineage>
</organism>
<dbReference type="EMBL" id="FODO01000004">
    <property type="protein sequence ID" value="SEO10019.1"/>
    <property type="molecule type" value="Genomic_DNA"/>
</dbReference>
<keyword evidence="1" id="KW-0472">Membrane</keyword>
<feature type="transmembrane region" description="Helical" evidence="1">
    <location>
        <begin position="40"/>
        <end position="60"/>
    </location>
</feature>
<accession>A0A1H8LY55</accession>
<feature type="transmembrane region" description="Helical" evidence="1">
    <location>
        <begin position="116"/>
        <end position="133"/>
    </location>
</feature>
<keyword evidence="1" id="KW-0812">Transmembrane</keyword>
<dbReference type="AlphaFoldDB" id="A0A1H8LY55"/>
<evidence type="ECO:0000313" key="3">
    <source>
        <dbReference type="Proteomes" id="UP000198814"/>
    </source>
</evidence>
<sequence length="137" mass="14337">MISFIALIAGIIFGFGIIGSGMVNPALVLAFLDVTGDWDATLLWVMGGAVTVGTIAFMLARKRERSYLGLPMQIPGMAKIDSRLLLGSLMFGIGWGIAGICPGPALVLAGTGNSDALVFLVAMLLGMGIYRMTQDRG</sequence>
<evidence type="ECO:0000256" key="1">
    <source>
        <dbReference type="SAM" id="Phobius"/>
    </source>
</evidence>
<evidence type="ECO:0000313" key="2">
    <source>
        <dbReference type="EMBL" id="SEO10019.1"/>
    </source>
</evidence>
<protein>
    <submittedName>
        <fullName evidence="2">Uncharacterized protein</fullName>
    </submittedName>
</protein>
<dbReference type="Proteomes" id="UP000198814">
    <property type="component" value="Unassembled WGS sequence"/>
</dbReference>
<keyword evidence="3" id="KW-1185">Reference proteome</keyword>
<name>A0A1H8LY55_9PROT</name>
<feature type="transmembrane region" description="Helical" evidence="1">
    <location>
        <begin position="84"/>
        <end position="110"/>
    </location>
</feature>
<gene>
    <name evidence="2" type="ORF">SAMN05216333_10498</name>
</gene>
<reference evidence="3" key="1">
    <citation type="submission" date="2016-10" db="EMBL/GenBank/DDBJ databases">
        <authorList>
            <person name="Varghese N."/>
            <person name="Submissions S."/>
        </authorList>
    </citation>
    <scope>NUCLEOTIDE SEQUENCE [LARGE SCALE GENOMIC DNA]</scope>
    <source>
        <strain evidence="3">Nm76</strain>
    </source>
</reference>
<dbReference type="OrthoDB" id="9790409at2"/>
<proteinExistence type="predicted"/>
<keyword evidence="1" id="KW-1133">Transmembrane helix</keyword>
<dbReference type="RefSeq" id="WP_090316371.1">
    <property type="nucleotide sequence ID" value="NZ_FNOE01000004.1"/>
</dbReference>
<dbReference type="InterPro" id="IPR046513">
    <property type="entry name" value="DUF6691"/>
</dbReference>
<dbReference type="STRING" id="42354.SAMN05216333_10498"/>